<accession>A0A5Y3VYK2</accession>
<comment type="caution">
    <text evidence="1">The sequence shown here is derived from an EMBL/GenBank/DDBJ whole genome shotgun (WGS) entry which is preliminary data.</text>
</comment>
<name>A0A5Y3VYK2_SALDZ</name>
<dbReference type="EMBL" id="AAIYJF010000004">
    <property type="protein sequence ID" value="ECJ4376983.1"/>
    <property type="molecule type" value="Genomic_DNA"/>
</dbReference>
<evidence type="ECO:0000313" key="1">
    <source>
        <dbReference type="EMBL" id="ECJ4376983.1"/>
    </source>
</evidence>
<gene>
    <name evidence="1" type="ORF">DLB95_06675</name>
</gene>
<reference evidence="1" key="1">
    <citation type="submission" date="2018-05" db="EMBL/GenBank/DDBJ databases">
        <authorList>
            <person name="Ashton P.M."/>
            <person name="Dallman T."/>
            <person name="Nair S."/>
            <person name="De Pinna E."/>
            <person name="Peters T."/>
            <person name="Grant K."/>
        </authorList>
    </citation>
    <scope>NUCLEOTIDE SEQUENCE [LARGE SCALE GENOMIC DNA]</scope>
    <source>
        <strain evidence="1">474878</strain>
    </source>
</reference>
<sequence>MTNYAKLGEYTALKKQAEDAATKRYSLLHNLSGELYRLREQYETPIDFSYVNRELERVAEVDKEMRAAVKQANEAAPLCGQPEISLHWLMRNYEDSGWRR</sequence>
<organism evidence="1">
    <name type="scientific">Salmonella diarizonae</name>
    <dbReference type="NCBI Taxonomy" id="59204"/>
    <lineage>
        <taxon>Bacteria</taxon>
        <taxon>Pseudomonadati</taxon>
        <taxon>Pseudomonadota</taxon>
        <taxon>Gammaproteobacteria</taxon>
        <taxon>Enterobacterales</taxon>
        <taxon>Enterobacteriaceae</taxon>
        <taxon>Salmonella</taxon>
    </lineage>
</organism>
<dbReference type="AlphaFoldDB" id="A0A5Y3VYK2"/>
<proteinExistence type="predicted"/>
<dbReference type="Proteomes" id="UP000839781">
    <property type="component" value="Unassembled WGS sequence"/>
</dbReference>
<protein>
    <submittedName>
        <fullName evidence="1">Uncharacterized protein</fullName>
    </submittedName>
</protein>